<dbReference type="Gene3D" id="3.30.530.20">
    <property type="match status" value="1"/>
</dbReference>
<keyword evidence="2" id="KW-1185">Reference proteome</keyword>
<dbReference type="InterPro" id="IPR019587">
    <property type="entry name" value="Polyketide_cyclase/dehydratase"/>
</dbReference>
<organism evidence="1 2">
    <name type="scientific">Aeromicrobium yanjiei</name>
    <dbReference type="NCBI Taxonomy" id="2662028"/>
    <lineage>
        <taxon>Bacteria</taxon>
        <taxon>Bacillati</taxon>
        <taxon>Actinomycetota</taxon>
        <taxon>Actinomycetes</taxon>
        <taxon>Propionibacteriales</taxon>
        <taxon>Nocardioidaceae</taxon>
        <taxon>Aeromicrobium</taxon>
    </lineage>
</organism>
<name>A0A5Q2MKG8_9ACTN</name>
<gene>
    <name evidence="1" type="ORF">GEV26_07825</name>
</gene>
<evidence type="ECO:0000313" key="1">
    <source>
        <dbReference type="EMBL" id="QGG43208.1"/>
    </source>
</evidence>
<dbReference type="Proteomes" id="UP000392064">
    <property type="component" value="Chromosome"/>
</dbReference>
<accession>A0A5Q2MKG8</accession>
<evidence type="ECO:0000313" key="2">
    <source>
        <dbReference type="Proteomes" id="UP000392064"/>
    </source>
</evidence>
<protein>
    <submittedName>
        <fullName evidence="1">SRPBCC family protein</fullName>
    </submittedName>
</protein>
<proteinExistence type="predicted"/>
<dbReference type="EMBL" id="CP045737">
    <property type="protein sequence ID" value="QGG43208.1"/>
    <property type="molecule type" value="Genomic_DNA"/>
</dbReference>
<dbReference type="Pfam" id="PF10604">
    <property type="entry name" value="Polyketide_cyc2"/>
    <property type="match status" value="1"/>
</dbReference>
<dbReference type="SUPFAM" id="SSF55961">
    <property type="entry name" value="Bet v1-like"/>
    <property type="match status" value="1"/>
</dbReference>
<reference evidence="1 2" key="1">
    <citation type="submission" date="2019-11" db="EMBL/GenBank/DDBJ databases">
        <authorList>
            <person name="Li J."/>
        </authorList>
    </citation>
    <scope>NUCLEOTIDE SEQUENCE [LARGE SCALE GENOMIC DNA]</scope>
    <source>
        <strain evidence="1 2">MF47</strain>
    </source>
</reference>
<sequence>MTYESRHIARTIDRDADTVYLYASDPRHLPDWAAGLSTTISLVDGQWVAESDLGRITVELADDNPFGVLDHTVVLPDGTRVHNPLRVVPNGEGCDVVFSLFRLPGVDEAAFEADAAAVAADLETLKSVVEALPEEVS</sequence>
<dbReference type="KEGG" id="aef:GEV26_07825"/>
<dbReference type="AlphaFoldDB" id="A0A5Q2MKG8"/>
<dbReference type="InterPro" id="IPR023393">
    <property type="entry name" value="START-like_dom_sf"/>
</dbReference>